<dbReference type="PANTHER" id="PTHR11633:SF1">
    <property type="entry name" value="LD28763P"/>
    <property type="match status" value="1"/>
</dbReference>
<dbReference type="GO" id="GO:0051781">
    <property type="term" value="P:positive regulation of cell division"/>
    <property type="evidence" value="ECO:0007669"/>
    <property type="project" value="UniProtKB-KW"/>
</dbReference>
<dbReference type="EMBL" id="GEDC01014598">
    <property type="protein sequence ID" value="JAS22700.1"/>
    <property type="molecule type" value="Transcribed_RNA"/>
</dbReference>
<evidence type="ECO:0000256" key="3">
    <source>
        <dbReference type="ARBA" id="ARBA00023246"/>
    </source>
</evidence>
<dbReference type="GO" id="GO:0016020">
    <property type="term" value="C:membrane"/>
    <property type="evidence" value="ECO:0007669"/>
    <property type="project" value="InterPro"/>
</dbReference>
<dbReference type="GO" id="GO:0008284">
    <property type="term" value="P:positive regulation of cell population proliferation"/>
    <property type="evidence" value="ECO:0007669"/>
    <property type="project" value="TreeGrafter"/>
</dbReference>
<dbReference type="Gene3D" id="2.10.90.10">
    <property type="entry name" value="Cystine-knot cytokines"/>
    <property type="match status" value="1"/>
</dbReference>
<feature type="chain" id="PRO_5008581097" description="Platelet-derived growth factor (PDGF) family profile domain-containing protein" evidence="5">
    <location>
        <begin position="21"/>
        <end position="298"/>
    </location>
</feature>
<dbReference type="GO" id="GO:0008083">
    <property type="term" value="F:growth factor activity"/>
    <property type="evidence" value="ECO:0007669"/>
    <property type="project" value="UniProtKB-KW"/>
</dbReference>
<evidence type="ECO:0000256" key="2">
    <source>
        <dbReference type="ARBA" id="ARBA00023030"/>
    </source>
</evidence>
<organism evidence="7">
    <name type="scientific">Clastoptera arizonana</name>
    <name type="common">Arizona spittle bug</name>
    <dbReference type="NCBI Taxonomy" id="38151"/>
    <lineage>
        <taxon>Eukaryota</taxon>
        <taxon>Metazoa</taxon>
        <taxon>Ecdysozoa</taxon>
        <taxon>Arthropoda</taxon>
        <taxon>Hexapoda</taxon>
        <taxon>Insecta</taxon>
        <taxon>Pterygota</taxon>
        <taxon>Neoptera</taxon>
        <taxon>Paraneoptera</taxon>
        <taxon>Hemiptera</taxon>
        <taxon>Auchenorrhyncha</taxon>
        <taxon>Cercopoidea</taxon>
        <taxon>Clastopteridae</taxon>
        <taxon>Clastoptera</taxon>
    </lineage>
</organism>
<dbReference type="PANTHER" id="PTHR11633">
    <property type="entry name" value="PLATELET-DERIVED GROWTH FACTOR"/>
    <property type="match status" value="1"/>
</dbReference>
<evidence type="ECO:0000256" key="4">
    <source>
        <dbReference type="RuleBase" id="RU003818"/>
    </source>
</evidence>
<evidence type="ECO:0000313" key="7">
    <source>
        <dbReference type="EMBL" id="JAS22700.1"/>
    </source>
</evidence>
<evidence type="ECO:0000256" key="5">
    <source>
        <dbReference type="SAM" id="SignalP"/>
    </source>
</evidence>
<accession>A0A1B6DAQ3</accession>
<protein>
    <recommendedName>
        <fullName evidence="6">Platelet-derived growth factor (PDGF) family profile domain-containing protein</fullName>
    </recommendedName>
</protein>
<dbReference type="PROSITE" id="PS50278">
    <property type="entry name" value="PDGF_2"/>
    <property type="match status" value="1"/>
</dbReference>
<sequence length="298" mass="34132">MAQLFSGVLAVLCLSTKVLGDTIFFPDDEPKDNSKKEIPLEMVLRLNTITDENQLFRDFIESSDKPNNAPVGIEPDFISDRFGDLGTVKLMENVERKGAIIPKPAGCMPELRSVSLHDKKNDWEFYFPSCTRIEQCGGCCSHKLLSCQPVDVEPINYQVIVSEYQNGKLSYRGKEIVTVEKHNKCKCDCIMKEKDCNQLQEYRKGECRCVCTNKDAEYKCLKDHETKLWNPDSCLCECRSITECSTGTFFSQTSCSCEVIPETLLDSRFGSPQRYNYQIDDNQQKQSTRKWPPRYITE</sequence>
<feature type="domain" description="Platelet-derived growth factor (PDGF) family profile" evidence="6">
    <location>
        <begin position="125"/>
        <end position="192"/>
    </location>
</feature>
<feature type="signal peptide" evidence="5">
    <location>
        <begin position="1"/>
        <end position="20"/>
    </location>
</feature>
<evidence type="ECO:0000259" key="6">
    <source>
        <dbReference type="PROSITE" id="PS50278"/>
    </source>
</evidence>
<proteinExistence type="inferred from homology"/>
<dbReference type="SUPFAM" id="SSF57501">
    <property type="entry name" value="Cystine-knot cytokines"/>
    <property type="match status" value="1"/>
</dbReference>
<keyword evidence="5" id="KW-0732">Signal</keyword>
<reference evidence="7" key="1">
    <citation type="submission" date="2015-12" db="EMBL/GenBank/DDBJ databases">
        <title>De novo transcriptome assembly of four potential Pierce s Disease insect vectors from Arizona vineyards.</title>
        <authorList>
            <person name="Tassone E.E."/>
        </authorList>
    </citation>
    <scope>NUCLEOTIDE SEQUENCE</scope>
</reference>
<dbReference type="AlphaFoldDB" id="A0A1B6DAQ3"/>
<dbReference type="Pfam" id="PF00341">
    <property type="entry name" value="PDGF"/>
    <property type="match status" value="1"/>
</dbReference>
<comment type="similarity">
    <text evidence="1 4">Belongs to the PDGF/VEGF growth factor family.</text>
</comment>
<dbReference type="InterPro" id="IPR029034">
    <property type="entry name" value="Cystine-knot_cytokine"/>
</dbReference>
<dbReference type="GO" id="GO:0005615">
    <property type="term" value="C:extracellular space"/>
    <property type="evidence" value="ECO:0007669"/>
    <property type="project" value="TreeGrafter"/>
</dbReference>
<dbReference type="GO" id="GO:0070851">
    <property type="term" value="F:growth factor receptor binding"/>
    <property type="evidence" value="ECO:0007669"/>
    <property type="project" value="TreeGrafter"/>
</dbReference>
<dbReference type="InterPro" id="IPR000072">
    <property type="entry name" value="PDGF/VEGF_dom"/>
</dbReference>
<evidence type="ECO:0000256" key="1">
    <source>
        <dbReference type="ARBA" id="ARBA00006686"/>
    </source>
</evidence>
<name>A0A1B6DAQ3_9HEMI</name>
<keyword evidence="3" id="KW-0497">Mitogen</keyword>
<keyword evidence="2 4" id="KW-0339">Growth factor</keyword>
<dbReference type="SMART" id="SM00141">
    <property type="entry name" value="PDGF"/>
    <property type="match status" value="1"/>
</dbReference>
<gene>
    <name evidence="7" type="ORF">g.9541</name>
</gene>